<feature type="transmembrane region" description="Helical" evidence="7">
    <location>
        <begin position="79"/>
        <end position="103"/>
    </location>
</feature>
<dbReference type="RefSeq" id="WP_219082442.1">
    <property type="nucleotide sequence ID" value="NZ_JAHBBD010000020.1"/>
</dbReference>
<evidence type="ECO:0000313" key="9">
    <source>
        <dbReference type="Proteomes" id="UP000812844"/>
    </source>
</evidence>
<feature type="transmembrane region" description="Helical" evidence="7">
    <location>
        <begin position="110"/>
        <end position="131"/>
    </location>
</feature>
<reference evidence="8 9" key="1">
    <citation type="submission" date="2021-05" db="EMBL/GenBank/DDBJ databases">
        <title>Phylogenetic classification of ten novel species belonging to the genus Bifidobacterium comprising B. colchicus sp. nov., B. abeli sp. nov., B. bicoloris sp. nov., B. guerezis sp. nov., B. rosaliae sp. nov., B. santillanensis sp. nov., B. argentati sp. nov., B. amazzoni sp. nov., B. pluviali sp. nov., and B. pinnaculum sp. nov.</title>
        <authorList>
            <person name="Lugli G.A."/>
            <person name="Ruiz Garcia L."/>
            <person name="Margolles A."/>
            <person name="Ventura M."/>
        </authorList>
    </citation>
    <scope>NUCLEOTIDE SEQUENCE [LARGE SCALE GENOMIC DNA]</scope>
    <source>
        <strain evidence="8 9">6T3</strain>
    </source>
</reference>
<feature type="transmembrane region" description="Helical" evidence="7">
    <location>
        <begin position="430"/>
        <end position="453"/>
    </location>
</feature>
<evidence type="ECO:0000256" key="3">
    <source>
        <dbReference type="ARBA" id="ARBA00022692"/>
    </source>
</evidence>
<evidence type="ECO:0000256" key="4">
    <source>
        <dbReference type="ARBA" id="ARBA00022989"/>
    </source>
</evidence>
<evidence type="ECO:0000256" key="6">
    <source>
        <dbReference type="SAM" id="MobiDB-lite"/>
    </source>
</evidence>
<feature type="transmembrane region" description="Helical" evidence="7">
    <location>
        <begin position="200"/>
        <end position="223"/>
    </location>
</feature>
<organism evidence="8 9">
    <name type="scientific">Bifidobacterium phasiani</name>
    <dbReference type="NCBI Taxonomy" id="2834431"/>
    <lineage>
        <taxon>Bacteria</taxon>
        <taxon>Bacillati</taxon>
        <taxon>Actinomycetota</taxon>
        <taxon>Actinomycetes</taxon>
        <taxon>Bifidobacteriales</taxon>
        <taxon>Bifidobacteriaceae</taxon>
        <taxon>Bifidobacterium</taxon>
    </lineage>
</organism>
<keyword evidence="5 7" id="KW-0472">Membrane</keyword>
<proteinExistence type="predicted"/>
<feature type="compositionally biased region" description="Polar residues" evidence="6">
    <location>
        <begin position="1"/>
        <end position="12"/>
    </location>
</feature>
<dbReference type="Pfam" id="PF07690">
    <property type="entry name" value="MFS_1"/>
    <property type="match status" value="1"/>
</dbReference>
<keyword evidence="3 7" id="KW-0812">Transmembrane</keyword>
<evidence type="ECO:0000256" key="5">
    <source>
        <dbReference type="ARBA" id="ARBA00023136"/>
    </source>
</evidence>
<protein>
    <submittedName>
        <fullName evidence="8">MFS transporter</fullName>
    </submittedName>
</protein>
<feature type="transmembrane region" description="Helical" evidence="7">
    <location>
        <begin position="156"/>
        <end position="179"/>
    </location>
</feature>
<feature type="region of interest" description="Disordered" evidence="6">
    <location>
        <begin position="1"/>
        <end position="36"/>
    </location>
</feature>
<accession>A0ABS6WB31</accession>
<dbReference type="PANTHER" id="PTHR23513">
    <property type="entry name" value="INTEGRAL MEMBRANE EFFLUX PROTEIN-RELATED"/>
    <property type="match status" value="1"/>
</dbReference>
<comment type="caution">
    <text evidence="8">The sequence shown here is derived from an EMBL/GenBank/DDBJ whole genome shotgun (WGS) entry which is preliminary data.</text>
</comment>
<evidence type="ECO:0000256" key="2">
    <source>
        <dbReference type="ARBA" id="ARBA00022475"/>
    </source>
</evidence>
<feature type="transmembrane region" description="Helical" evidence="7">
    <location>
        <begin position="365"/>
        <end position="387"/>
    </location>
</feature>
<keyword evidence="9" id="KW-1185">Reference proteome</keyword>
<dbReference type="EMBL" id="JAHBBD010000020">
    <property type="protein sequence ID" value="MBW3083375.1"/>
    <property type="molecule type" value="Genomic_DNA"/>
</dbReference>
<feature type="transmembrane region" description="Helical" evidence="7">
    <location>
        <begin position="334"/>
        <end position="358"/>
    </location>
</feature>
<evidence type="ECO:0000313" key="8">
    <source>
        <dbReference type="EMBL" id="MBW3083375.1"/>
    </source>
</evidence>
<feature type="transmembrane region" description="Helical" evidence="7">
    <location>
        <begin position="393"/>
        <end position="418"/>
    </location>
</feature>
<sequence>MTAPTSNRQAHTTPAVAPAPPAASASTTAPAPQPPRRRSALLGRNFLLLVAGQGCSLFGGTMLRFAMSMWVLDATGSATAFASLLALSVIPTILLSPFGGVLADRINRRTLMVGLDACSGVLVLAAMAWFATRAGVAGFFGIATAREPAGDPNGGFSFAGVGALMVALAVLGAFETPIVQAALPQILRGESETTLRRGMAVINQIQQLSSLLPYFIGGVLYGLVGIGPMMAITTACFLGTAALECLIRLDAPRRTAGAETDATTAGGTRTTSDARAIPSPVEDMRLALRFLTRERPNILRLMVLSVALNFFMVGYSAVGFPVIIRSTLGFDATAYGACEGVVGVASLAGAMLAGLAAARLDLGRLPAVLTLIGVTLVPAGAAFLLPLGPWARLAVLVASCCATTCVCGFANIIAIPAIQMRTPEAMTGKVMALVASFATCAQPLGQMLYGWLFDVAAPAWILLGTAAAILALSVVTAPMLGRFDR</sequence>
<dbReference type="InterPro" id="IPR011701">
    <property type="entry name" value="MFS"/>
</dbReference>
<dbReference type="Proteomes" id="UP000812844">
    <property type="component" value="Unassembled WGS sequence"/>
</dbReference>
<name>A0ABS6WB31_9BIFI</name>
<gene>
    <name evidence="8" type="ORF">KIH73_08365</name>
</gene>
<keyword evidence="4 7" id="KW-1133">Transmembrane helix</keyword>
<feature type="transmembrane region" description="Helical" evidence="7">
    <location>
        <begin position="459"/>
        <end position="480"/>
    </location>
</feature>
<comment type="subcellular location">
    <subcellularLocation>
        <location evidence="1">Cell membrane</location>
        <topology evidence="1">Multi-pass membrane protein</topology>
    </subcellularLocation>
</comment>
<feature type="transmembrane region" description="Helical" evidence="7">
    <location>
        <begin position="298"/>
        <end position="322"/>
    </location>
</feature>
<dbReference type="CDD" id="cd06173">
    <property type="entry name" value="MFS_MefA_like"/>
    <property type="match status" value="1"/>
</dbReference>
<evidence type="ECO:0000256" key="1">
    <source>
        <dbReference type="ARBA" id="ARBA00004651"/>
    </source>
</evidence>
<dbReference type="PANTHER" id="PTHR23513:SF11">
    <property type="entry name" value="STAPHYLOFERRIN A TRANSPORTER"/>
    <property type="match status" value="1"/>
</dbReference>
<keyword evidence="2" id="KW-1003">Cell membrane</keyword>
<feature type="transmembrane region" description="Helical" evidence="7">
    <location>
        <begin position="46"/>
        <end position="67"/>
    </location>
</feature>
<evidence type="ECO:0000256" key="7">
    <source>
        <dbReference type="SAM" id="Phobius"/>
    </source>
</evidence>